<evidence type="ECO:0000313" key="5">
    <source>
        <dbReference type="Proteomes" id="UP000694867"/>
    </source>
</evidence>
<name>A0AAJ6QS64_9ACAR</name>
<organism evidence="5 6">
    <name type="scientific">Galendromus occidentalis</name>
    <name type="common">western predatory mite</name>
    <dbReference type="NCBI Taxonomy" id="34638"/>
    <lineage>
        <taxon>Eukaryota</taxon>
        <taxon>Metazoa</taxon>
        <taxon>Ecdysozoa</taxon>
        <taxon>Arthropoda</taxon>
        <taxon>Chelicerata</taxon>
        <taxon>Arachnida</taxon>
        <taxon>Acari</taxon>
        <taxon>Parasitiformes</taxon>
        <taxon>Mesostigmata</taxon>
        <taxon>Gamasina</taxon>
        <taxon>Phytoseioidea</taxon>
        <taxon>Phytoseiidae</taxon>
        <taxon>Typhlodrominae</taxon>
        <taxon>Galendromus</taxon>
    </lineage>
</organism>
<keyword evidence="2" id="KW-0576">Peroxisome</keyword>
<proteinExistence type="predicted"/>
<dbReference type="Gene3D" id="3.30.300.30">
    <property type="match status" value="1"/>
</dbReference>
<dbReference type="InterPro" id="IPR042099">
    <property type="entry name" value="ANL_N_sf"/>
</dbReference>
<reference evidence="6" key="1">
    <citation type="submission" date="2025-08" db="UniProtKB">
        <authorList>
            <consortium name="RefSeq"/>
        </authorList>
    </citation>
    <scope>IDENTIFICATION</scope>
</reference>
<accession>A0AAJ6QS64</accession>
<dbReference type="GeneID" id="100909017"/>
<evidence type="ECO:0000259" key="4">
    <source>
        <dbReference type="Pfam" id="PF13193"/>
    </source>
</evidence>
<evidence type="ECO:0000259" key="3">
    <source>
        <dbReference type="Pfam" id="PF00501"/>
    </source>
</evidence>
<dbReference type="GO" id="GO:0005777">
    <property type="term" value="C:peroxisome"/>
    <property type="evidence" value="ECO:0007669"/>
    <property type="project" value="UniProtKB-SubCell"/>
</dbReference>
<dbReference type="SUPFAM" id="SSF56801">
    <property type="entry name" value="Acetyl-CoA synthetase-like"/>
    <property type="match status" value="1"/>
</dbReference>
<dbReference type="Pfam" id="PF00501">
    <property type="entry name" value="AMP-binding"/>
    <property type="match status" value="1"/>
</dbReference>
<dbReference type="Gene3D" id="3.40.50.12780">
    <property type="entry name" value="N-terminal domain of ligase-like"/>
    <property type="match status" value="1"/>
</dbReference>
<dbReference type="Pfam" id="PF13193">
    <property type="entry name" value="AMP-binding_C"/>
    <property type="match status" value="1"/>
</dbReference>
<gene>
    <name evidence="6" type="primary">LOC100909017</name>
</gene>
<dbReference type="KEGG" id="goe:100909017"/>
<dbReference type="InterPro" id="IPR000873">
    <property type="entry name" value="AMP-dep_synth/lig_dom"/>
</dbReference>
<feature type="domain" description="AMP-binding enzyme C-terminal" evidence="4">
    <location>
        <begin position="482"/>
        <end position="554"/>
    </location>
</feature>
<sequence>MEGEAVPRDILVDLEEAEISNVREVLFDTTRTLPQALRNTWQGMGNSVAMTHGYTGRQLRFSELLEAVNRLANAFHAEGLRQGQAILVLAHSSLEVYMALFAAWFIGCVTVLASSSWSFAYPFPHSITPKSKLDGEGTISKVLERCKMEFVIADGTSISLVTKLADLTHANFKRIFYTDDPLSIPMMLQSCSGEQLTDIGFPVECHPEDVLFVAFTSATTGEPKPVPVTHFSFLAMTAVSLDCGLYGTDKHLLVWAPPHHIAGITVTTASMLCGARIVVVPERTAHMDPHQIAFICENHKVNCLIGCSDFISGLLQRNLRHCFEGISSVVTTGYSPEQGRLREMREFFSLREEVKIAYGTTETIGPVLISSQAESPPMKAVPLPHFKVRVVNSRNEPVAPGFEGEILIKGTFVASAYWSGTSREGDEPHDDVCQWNNDNFTSDGWFRTGDLGLYNEYGHVTVIGQMQDVIPLDKHRIHCSLLEEFFLEHEAVREVKVVAVPRENGLEVIACIVPDPGTPDAVLLADLYDAIDSSAFPVNRVHRVFLFDDLPRTAWRRPSRRILISQLRTTSL</sequence>
<dbReference type="PANTHER" id="PTHR24096">
    <property type="entry name" value="LONG-CHAIN-FATTY-ACID--COA LIGASE"/>
    <property type="match status" value="1"/>
</dbReference>
<dbReference type="RefSeq" id="XP_003742215.1">
    <property type="nucleotide sequence ID" value="XM_003742167.1"/>
</dbReference>
<dbReference type="InterPro" id="IPR025110">
    <property type="entry name" value="AMP-bd_C"/>
</dbReference>
<evidence type="ECO:0000256" key="1">
    <source>
        <dbReference type="ARBA" id="ARBA00004275"/>
    </source>
</evidence>
<dbReference type="Proteomes" id="UP000694867">
    <property type="component" value="Unplaced"/>
</dbReference>
<dbReference type="GO" id="GO:0016405">
    <property type="term" value="F:CoA-ligase activity"/>
    <property type="evidence" value="ECO:0007669"/>
    <property type="project" value="TreeGrafter"/>
</dbReference>
<keyword evidence="5" id="KW-1185">Reference proteome</keyword>
<protein>
    <submittedName>
        <fullName evidence="6">Uncharacterized protein LOC100909017</fullName>
    </submittedName>
</protein>
<evidence type="ECO:0000313" key="6">
    <source>
        <dbReference type="RefSeq" id="XP_003742215.1"/>
    </source>
</evidence>
<evidence type="ECO:0000256" key="2">
    <source>
        <dbReference type="ARBA" id="ARBA00023140"/>
    </source>
</evidence>
<dbReference type="AlphaFoldDB" id="A0AAJ6QS64"/>
<dbReference type="InterPro" id="IPR045851">
    <property type="entry name" value="AMP-bd_C_sf"/>
</dbReference>
<feature type="domain" description="AMP-dependent synthetase/ligase" evidence="3">
    <location>
        <begin position="41"/>
        <end position="418"/>
    </location>
</feature>
<comment type="subcellular location">
    <subcellularLocation>
        <location evidence="1">Peroxisome</location>
    </subcellularLocation>
</comment>